<dbReference type="OrthoDB" id="3856067at2759"/>
<dbReference type="Gene3D" id="1.20.1280.50">
    <property type="match status" value="1"/>
</dbReference>
<dbReference type="PROSITE" id="PS50181">
    <property type="entry name" value="FBOX"/>
    <property type="match status" value="1"/>
</dbReference>
<protein>
    <recommendedName>
        <fullName evidence="1">F-box domain-containing protein</fullName>
    </recommendedName>
</protein>
<dbReference type="AlphaFoldDB" id="A0A6A6CH60"/>
<evidence type="ECO:0000313" key="2">
    <source>
        <dbReference type="EMBL" id="KAF2166577.1"/>
    </source>
</evidence>
<gene>
    <name evidence="2" type="ORF">M409DRAFT_54911</name>
</gene>
<dbReference type="CDD" id="cd09917">
    <property type="entry name" value="F-box_SF"/>
    <property type="match status" value="1"/>
</dbReference>
<sequence length="216" mass="24555">MSTADYISSLPAELLEYVLLRVDNKTLLLSQRVNRQFRDTIKESVKLQEKLFFRQPRTGADREVSNFRQNLNPLLPWRRVFVEGLSPQPESPESLPAAEFGFALDVSLGCMDEDDGSSSDNSIWSVNVDFAGAKSWTGEETWRRMHLFQDGVPLLAAMVKWMGSRVKVKQTDTQQYMSMLTCNLEWLKGGPQKATMGKVFDEAMGLVVRRGLRNDD</sequence>
<evidence type="ECO:0000313" key="3">
    <source>
        <dbReference type="Proteomes" id="UP000799537"/>
    </source>
</evidence>
<dbReference type="SUPFAM" id="SSF81383">
    <property type="entry name" value="F-box domain"/>
    <property type="match status" value="1"/>
</dbReference>
<dbReference type="Proteomes" id="UP000799537">
    <property type="component" value="Unassembled WGS sequence"/>
</dbReference>
<proteinExistence type="predicted"/>
<dbReference type="Pfam" id="PF00646">
    <property type="entry name" value="F-box"/>
    <property type="match status" value="1"/>
</dbReference>
<keyword evidence="3" id="KW-1185">Reference proteome</keyword>
<dbReference type="SMART" id="SM00256">
    <property type="entry name" value="FBOX"/>
    <property type="match status" value="1"/>
</dbReference>
<organism evidence="2 3">
    <name type="scientific">Zasmidium cellare ATCC 36951</name>
    <dbReference type="NCBI Taxonomy" id="1080233"/>
    <lineage>
        <taxon>Eukaryota</taxon>
        <taxon>Fungi</taxon>
        <taxon>Dikarya</taxon>
        <taxon>Ascomycota</taxon>
        <taxon>Pezizomycotina</taxon>
        <taxon>Dothideomycetes</taxon>
        <taxon>Dothideomycetidae</taxon>
        <taxon>Mycosphaerellales</taxon>
        <taxon>Mycosphaerellaceae</taxon>
        <taxon>Zasmidium</taxon>
    </lineage>
</organism>
<feature type="domain" description="F-box" evidence="1">
    <location>
        <begin position="4"/>
        <end position="55"/>
    </location>
</feature>
<name>A0A6A6CH60_ZASCE</name>
<dbReference type="RefSeq" id="XP_033667466.1">
    <property type="nucleotide sequence ID" value="XM_033812865.1"/>
</dbReference>
<evidence type="ECO:0000259" key="1">
    <source>
        <dbReference type="PROSITE" id="PS50181"/>
    </source>
</evidence>
<dbReference type="InterPro" id="IPR036047">
    <property type="entry name" value="F-box-like_dom_sf"/>
</dbReference>
<dbReference type="EMBL" id="ML993596">
    <property type="protein sequence ID" value="KAF2166577.1"/>
    <property type="molecule type" value="Genomic_DNA"/>
</dbReference>
<accession>A0A6A6CH60</accession>
<dbReference type="InterPro" id="IPR001810">
    <property type="entry name" value="F-box_dom"/>
</dbReference>
<dbReference type="GeneID" id="54566137"/>
<reference evidence="2" key="1">
    <citation type="journal article" date="2020" name="Stud. Mycol.">
        <title>101 Dothideomycetes genomes: a test case for predicting lifestyles and emergence of pathogens.</title>
        <authorList>
            <person name="Haridas S."/>
            <person name="Albert R."/>
            <person name="Binder M."/>
            <person name="Bloem J."/>
            <person name="Labutti K."/>
            <person name="Salamov A."/>
            <person name="Andreopoulos B."/>
            <person name="Baker S."/>
            <person name="Barry K."/>
            <person name="Bills G."/>
            <person name="Bluhm B."/>
            <person name="Cannon C."/>
            <person name="Castanera R."/>
            <person name="Culley D."/>
            <person name="Daum C."/>
            <person name="Ezra D."/>
            <person name="Gonzalez J."/>
            <person name="Henrissat B."/>
            <person name="Kuo A."/>
            <person name="Liang C."/>
            <person name="Lipzen A."/>
            <person name="Lutzoni F."/>
            <person name="Magnuson J."/>
            <person name="Mondo S."/>
            <person name="Nolan M."/>
            <person name="Ohm R."/>
            <person name="Pangilinan J."/>
            <person name="Park H.-J."/>
            <person name="Ramirez L."/>
            <person name="Alfaro M."/>
            <person name="Sun H."/>
            <person name="Tritt A."/>
            <person name="Yoshinaga Y."/>
            <person name="Zwiers L.-H."/>
            <person name="Turgeon B."/>
            <person name="Goodwin S."/>
            <person name="Spatafora J."/>
            <person name="Crous P."/>
            <person name="Grigoriev I."/>
        </authorList>
    </citation>
    <scope>NUCLEOTIDE SEQUENCE</scope>
    <source>
        <strain evidence="2">ATCC 36951</strain>
    </source>
</reference>